<dbReference type="Gene3D" id="3.30.40.10">
    <property type="entry name" value="Zinc/RING finger domain, C3HC4 (zinc finger)"/>
    <property type="match status" value="1"/>
</dbReference>
<evidence type="ECO:0000259" key="6">
    <source>
        <dbReference type="PROSITE" id="PS50235"/>
    </source>
</evidence>
<feature type="domain" description="UBP-type" evidence="7">
    <location>
        <begin position="40"/>
        <end position="137"/>
    </location>
</feature>
<evidence type="ECO:0000259" key="7">
    <source>
        <dbReference type="PROSITE" id="PS50271"/>
    </source>
</evidence>
<dbReference type="InterPro" id="IPR001394">
    <property type="entry name" value="Peptidase_C19_UCH"/>
</dbReference>
<evidence type="ECO:0000256" key="1">
    <source>
        <dbReference type="ARBA" id="ARBA00022723"/>
    </source>
</evidence>
<keyword evidence="1" id="KW-0479">Metal-binding</keyword>
<dbReference type="PROSITE" id="PS50235">
    <property type="entry name" value="USP_3"/>
    <property type="match status" value="1"/>
</dbReference>
<accession>A0ABQ8UN08</accession>
<proteinExistence type="predicted"/>
<keyword evidence="9" id="KW-1185">Reference proteome</keyword>
<sequence length="334" mass="37289">MSLLRRSIFIWGHFCCLGEMQEKQEKPASAPVGHGRENRIICPYLDTVDRSVLDFDFEKVCSVTLSNVNVYACLVCGKYFQGRGQHTPAFEHSLEVEHHVFMHLETLKAWCLPEGYEIIDASLDDIKHVIRPLLAPEYIATLDRVSRPSRTLDGTTYLPGFVGLNNIGHTDYINAVVHALSRVTPLRNHLLLEANTEGFSPLVSRFGDLLRRMWNPSNFRPQVSPHELVQLVDVLSKRHFHIGTPGDPTEFMAWFLHCLRTDLRHPPVTARPAPGKATPGAAGGEAAGVKHGRSGAPVAKRGKRSFLDPTAPPAQITIYTLKSQFISPQAHRNL</sequence>
<keyword evidence="3" id="KW-0862">Zinc</keyword>
<dbReference type="InterPro" id="IPR038765">
    <property type="entry name" value="Papain-like_cys_pep_sf"/>
</dbReference>
<evidence type="ECO:0000256" key="2">
    <source>
        <dbReference type="ARBA" id="ARBA00022771"/>
    </source>
</evidence>
<feature type="region of interest" description="Disordered" evidence="5">
    <location>
        <begin position="269"/>
        <end position="307"/>
    </location>
</feature>
<evidence type="ECO:0000256" key="5">
    <source>
        <dbReference type="SAM" id="MobiDB-lite"/>
    </source>
</evidence>
<protein>
    <submittedName>
        <fullName evidence="8">Spindle pole body protein - Sad1p</fullName>
    </submittedName>
</protein>
<dbReference type="Gene3D" id="3.90.70.10">
    <property type="entry name" value="Cysteine proteinases"/>
    <property type="match status" value="1"/>
</dbReference>
<dbReference type="InterPro" id="IPR050185">
    <property type="entry name" value="Ub_carboxyl-term_hydrolase"/>
</dbReference>
<gene>
    <name evidence="8" type="ORF">PAPYR_6251</name>
</gene>
<feature type="domain" description="USP" evidence="6">
    <location>
        <begin position="162"/>
        <end position="334"/>
    </location>
</feature>
<evidence type="ECO:0000313" key="9">
    <source>
        <dbReference type="Proteomes" id="UP001141327"/>
    </source>
</evidence>
<evidence type="ECO:0000313" key="8">
    <source>
        <dbReference type="EMBL" id="KAJ4458130.1"/>
    </source>
</evidence>
<evidence type="ECO:0000256" key="4">
    <source>
        <dbReference type="PROSITE-ProRule" id="PRU00502"/>
    </source>
</evidence>
<organism evidence="8 9">
    <name type="scientific">Paratrimastix pyriformis</name>
    <dbReference type="NCBI Taxonomy" id="342808"/>
    <lineage>
        <taxon>Eukaryota</taxon>
        <taxon>Metamonada</taxon>
        <taxon>Preaxostyla</taxon>
        <taxon>Paratrimastigidae</taxon>
        <taxon>Paratrimastix</taxon>
    </lineage>
</organism>
<dbReference type="SUPFAM" id="SSF57850">
    <property type="entry name" value="RING/U-box"/>
    <property type="match status" value="1"/>
</dbReference>
<dbReference type="InterPro" id="IPR028889">
    <property type="entry name" value="USP"/>
</dbReference>
<name>A0ABQ8UN08_9EUKA</name>
<dbReference type="InterPro" id="IPR001607">
    <property type="entry name" value="Znf_UBP"/>
</dbReference>
<keyword evidence="2 4" id="KW-0863">Zinc-finger</keyword>
<dbReference type="Pfam" id="PF02148">
    <property type="entry name" value="zf-UBP"/>
    <property type="match status" value="1"/>
</dbReference>
<evidence type="ECO:0000256" key="3">
    <source>
        <dbReference type="ARBA" id="ARBA00022833"/>
    </source>
</evidence>
<dbReference type="SMART" id="SM00290">
    <property type="entry name" value="ZnF_UBP"/>
    <property type="match status" value="1"/>
</dbReference>
<dbReference type="SUPFAM" id="SSF54001">
    <property type="entry name" value="Cysteine proteinases"/>
    <property type="match status" value="1"/>
</dbReference>
<feature type="compositionally biased region" description="Low complexity" evidence="5">
    <location>
        <begin position="270"/>
        <end position="280"/>
    </location>
</feature>
<dbReference type="PANTHER" id="PTHR21646">
    <property type="entry name" value="UBIQUITIN CARBOXYL-TERMINAL HYDROLASE"/>
    <property type="match status" value="1"/>
</dbReference>
<reference evidence="8" key="1">
    <citation type="journal article" date="2022" name="bioRxiv">
        <title>Genomics of Preaxostyla Flagellates Illuminates Evolutionary Transitions and the Path Towards Mitochondrial Loss.</title>
        <authorList>
            <person name="Novak L.V.F."/>
            <person name="Treitli S.C."/>
            <person name="Pyrih J."/>
            <person name="Halakuc P."/>
            <person name="Pipaliya S.V."/>
            <person name="Vacek V."/>
            <person name="Brzon O."/>
            <person name="Soukal P."/>
            <person name="Eme L."/>
            <person name="Dacks J.B."/>
            <person name="Karnkowska A."/>
            <person name="Elias M."/>
            <person name="Hampl V."/>
        </authorList>
    </citation>
    <scope>NUCLEOTIDE SEQUENCE</scope>
    <source>
        <strain evidence="8">RCP-MX</strain>
    </source>
</reference>
<dbReference type="EMBL" id="JAPMOS010000034">
    <property type="protein sequence ID" value="KAJ4458130.1"/>
    <property type="molecule type" value="Genomic_DNA"/>
</dbReference>
<dbReference type="PANTHER" id="PTHR21646:SF16">
    <property type="entry name" value="U4_U6.U5 TRI-SNRNP-ASSOCIATED PROTEIN 2"/>
    <property type="match status" value="1"/>
</dbReference>
<dbReference type="PROSITE" id="PS50271">
    <property type="entry name" value="ZF_UBP"/>
    <property type="match status" value="1"/>
</dbReference>
<comment type="caution">
    <text evidence="8">The sequence shown here is derived from an EMBL/GenBank/DDBJ whole genome shotgun (WGS) entry which is preliminary data.</text>
</comment>
<dbReference type="InterPro" id="IPR013083">
    <property type="entry name" value="Znf_RING/FYVE/PHD"/>
</dbReference>
<dbReference type="Proteomes" id="UP001141327">
    <property type="component" value="Unassembled WGS sequence"/>
</dbReference>
<dbReference type="Pfam" id="PF00443">
    <property type="entry name" value="UCH"/>
    <property type="match status" value="1"/>
</dbReference>